<protein>
    <submittedName>
        <fullName evidence="2">Uncharacterized protein</fullName>
    </submittedName>
</protein>
<dbReference type="Proteomes" id="UP000799777">
    <property type="component" value="Unassembled WGS sequence"/>
</dbReference>
<reference evidence="2" key="1">
    <citation type="journal article" date="2020" name="Stud. Mycol.">
        <title>101 Dothideomycetes genomes: a test case for predicting lifestyles and emergence of pathogens.</title>
        <authorList>
            <person name="Haridas S."/>
            <person name="Albert R."/>
            <person name="Binder M."/>
            <person name="Bloem J."/>
            <person name="Labutti K."/>
            <person name="Salamov A."/>
            <person name="Andreopoulos B."/>
            <person name="Baker S."/>
            <person name="Barry K."/>
            <person name="Bills G."/>
            <person name="Bluhm B."/>
            <person name="Cannon C."/>
            <person name="Castanera R."/>
            <person name="Culley D."/>
            <person name="Daum C."/>
            <person name="Ezra D."/>
            <person name="Gonzalez J."/>
            <person name="Henrissat B."/>
            <person name="Kuo A."/>
            <person name="Liang C."/>
            <person name="Lipzen A."/>
            <person name="Lutzoni F."/>
            <person name="Magnuson J."/>
            <person name="Mondo S."/>
            <person name="Nolan M."/>
            <person name="Ohm R."/>
            <person name="Pangilinan J."/>
            <person name="Park H.-J."/>
            <person name="Ramirez L."/>
            <person name="Alfaro M."/>
            <person name="Sun H."/>
            <person name="Tritt A."/>
            <person name="Yoshinaga Y."/>
            <person name="Zwiers L.-H."/>
            <person name="Turgeon B."/>
            <person name="Goodwin S."/>
            <person name="Spatafora J."/>
            <person name="Crous P."/>
            <person name="Grigoriev I."/>
        </authorList>
    </citation>
    <scope>NUCLEOTIDE SEQUENCE</scope>
    <source>
        <strain evidence="2">CBS 110217</strain>
    </source>
</reference>
<organism evidence="2 3">
    <name type="scientific">Setomelanomma holmii</name>
    <dbReference type="NCBI Taxonomy" id="210430"/>
    <lineage>
        <taxon>Eukaryota</taxon>
        <taxon>Fungi</taxon>
        <taxon>Dikarya</taxon>
        <taxon>Ascomycota</taxon>
        <taxon>Pezizomycotina</taxon>
        <taxon>Dothideomycetes</taxon>
        <taxon>Pleosporomycetidae</taxon>
        <taxon>Pleosporales</taxon>
        <taxon>Pleosporineae</taxon>
        <taxon>Phaeosphaeriaceae</taxon>
        <taxon>Setomelanomma</taxon>
    </lineage>
</organism>
<sequence>MSVNTSIDAILEGLKQGNALEMDFIKQLKNGLDIITDGMQRECYSRSDALSEVRENLEAERANSESSITAEQIEKIADMLKHQAERKYRIDVDEMGKKFAADSRAFQIAADEAEKEKNDLKKMADFIYDICNARTADILRGLMAAWEQRHNLRVDARLRLIKEHAGNVETAIAECDEARKWYGAQIEVLRSVAAAAGIMVEDIE</sequence>
<feature type="coiled-coil region" evidence="1">
    <location>
        <begin position="47"/>
        <end position="74"/>
    </location>
</feature>
<dbReference type="EMBL" id="ML978306">
    <property type="protein sequence ID" value="KAF2024177.1"/>
    <property type="molecule type" value="Genomic_DNA"/>
</dbReference>
<accession>A0A9P4GY89</accession>
<gene>
    <name evidence="2" type="ORF">EK21DRAFT_118048</name>
</gene>
<keyword evidence="1" id="KW-0175">Coiled coil</keyword>
<evidence type="ECO:0000256" key="1">
    <source>
        <dbReference type="SAM" id="Coils"/>
    </source>
</evidence>
<evidence type="ECO:0000313" key="3">
    <source>
        <dbReference type="Proteomes" id="UP000799777"/>
    </source>
</evidence>
<dbReference type="OrthoDB" id="3800141at2759"/>
<name>A0A9P4GY89_9PLEO</name>
<evidence type="ECO:0000313" key="2">
    <source>
        <dbReference type="EMBL" id="KAF2024177.1"/>
    </source>
</evidence>
<comment type="caution">
    <text evidence="2">The sequence shown here is derived from an EMBL/GenBank/DDBJ whole genome shotgun (WGS) entry which is preliminary data.</text>
</comment>
<proteinExistence type="predicted"/>
<keyword evidence="3" id="KW-1185">Reference proteome</keyword>
<dbReference type="AlphaFoldDB" id="A0A9P4GY89"/>